<sequence length="563" mass="59897">MANPQGESNPATAVAETAWFSDTIALAQPQLVQLSPNGQFVATAVQTRLVVRSTESMETVALFACGDEIDAIEWAADSVHILAASLKKGSLQAFRLQSTWSARIDDELTGISACRWAPDASAVLCTSNYSMRIIVWHIATGVAYQIKNPKSASGMSFSPNGKLFAMLQRTDCSDTLEIFSTTTWQLLQRFAIDLSDAADFVWAASSGCVFIWNSSTKFAMMCYGLEGTVMWRYNANDTALGIRSAILSSDGHVLAIGSCDDKVRLVNTLTGALIAELDHSLGSFVPTTTVVREQVGDASHSAVSSQFVSASARAAAIATSGPYKVDRNAITSLPSRPEPAASSSSTKPAQPVKNGVGWLLFDSGHNLLATKHDNYPSVIWIWSTVEAELLACVISNAPCRGAQWHPSLSQLGLVASSNKLFVWSAREEPRTVLLNDETFKVQSIAWSADGTFALLAAADRWCLSWPTSQNAATAQQRQQQQSAPTASVGPNSKFAAVSTGIPTENRAINGRTATQFAPTTRVPTGTRSSSSVASSTSGPSARTVSSSARPLSTSANPTGTRRV</sequence>
<feature type="region of interest" description="Disordered" evidence="1">
    <location>
        <begin position="475"/>
        <end position="563"/>
    </location>
</feature>
<dbReference type="OMA" id="CWHLNGD"/>
<organism evidence="2 3">
    <name type="scientific">Capsaspora owczarzaki (strain ATCC 30864)</name>
    <dbReference type="NCBI Taxonomy" id="595528"/>
    <lineage>
        <taxon>Eukaryota</taxon>
        <taxon>Filasterea</taxon>
        <taxon>Capsaspora</taxon>
    </lineage>
</organism>
<keyword evidence="3" id="KW-1185">Reference proteome</keyword>
<feature type="compositionally biased region" description="Low complexity" evidence="1">
    <location>
        <begin position="475"/>
        <end position="487"/>
    </location>
</feature>
<dbReference type="eggNOG" id="KOG4497">
    <property type="taxonomic scope" value="Eukaryota"/>
</dbReference>
<feature type="compositionally biased region" description="Polar residues" evidence="1">
    <location>
        <begin position="511"/>
        <end position="522"/>
    </location>
</feature>
<feature type="region of interest" description="Disordered" evidence="1">
    <location>
        <begin position="328"/>
        <end position="350"/>
    </location>
</feature>
<evidence type="ECO:0000313" key="2">
    <source>
        <dbReference type="EMBL" id="KJE98151.1"/>
    </source>
</evidence>
<dbReference type="AlphaFoldDB" id="A0A0D2UT67"/>
<dbReference type="OrthoDB" id="308690at2759"/>
<dbReference type="RefSeq" id="XP_004342762.1">
    <property type="nucleotide sequence ID" value="XM_004342713.2"/>
</dbReference>
<proteinExistence type="predicted"/>
<feature type="compositionally biased region" description="Low complexity" evidence="1">
    <location>
        <begin position="332"/>
        <end position="345"/>
    </location>
</feature>
<dbReference type="SMART" id="SM00320">
    <property type="entry name" value="WD40"/>
    <property type="match status" value="4"/>
</dbReference>
<evidence type="ECO:0000256" key="1">
    <source>
        <dbReference type="SAM" id="MobiDB-lite"/>
    </source>
</evidence>
<accession>A0A0D2UT67</accession>
<dbReference type="SUPFAM" id="SSF69322">
    <property type="entry name" value="Tricorn protease domain 2"/>
    <property type="match status" value="1"/>
</dbReference>
<reference evidence="3" key="1">
    <citation type="submission" date="2011-02" db="EMBL/GenBank/DDBJ databases">
        <title>The Genome Sequence of Capsaspora owczarzaki ATCC 30864.</title>
        <authorList>
            <person name="Russ C."/>
            <person name="Cuomo C."/>
            <person name="Burger G."/>
            <person name="Gray M.W."/>
            <person name="Holland P.W.H."/>
            <person name="King N."/>
            <person name="Lang F.B.F."/>
            <person name="Roger A.J."/>
            <person name="Ruiz-Trillo I."/>
            <person name="Young S.K."/>
            <person name="Zeng Q."/>
            <person name="Gargeya S."/>
            <person name="Alvarado L."/>
            <person name="Berlin A."/>
            <person name="Chapman S.B."/>
            <person name="Chen Z."/>
            <person name="Freedman E."/>
            <person name="Gellesch M."/>
            <person name="Goldberg J."/>
            <person name="Griggs A."/>
            <person name="Gujja S."/>
            <person name="Heilman E."/>
            <person name="Heiman D."/>
            <person name="Howarth C."/>
            <person name="Mehta T."/>
            <person name="Neiman D."/>
            <person name="Pearson M."/>
            <person name="Roberts A."/>
            <person name="Saif S."/>
            <person name="Shea T."/>
            <person name="Shenoy N."/>
            <person name="Sisk P."/>
            <person name="Stolte C."/>
            <person name="Sykes S."/>
            <person name="White J."/>
            <person name="Yandava C."/>
            <person name="Haas B."/>
            <person name="Nusbaum C."/>
            <person name="Birren B."/>
        </authorList>
    </citation>
    <scope>NUCLEOTIDE SEQUENCE</scope>
    <source>
        <strain evidence="3">ATCC 30864</strain>
    </source>
</reference>
<dbReference type="InParanoid" id="A0A0D2UT67"/>
<feature type="compositionally biased region" description="Low complexity" evidence="1">
    <location>
        <begin position="523"/>
        <end position="542"/>
    </location>
</feature>
<dbReference type="InterPro" id="IPR001680">
    <property type="entry name" value="WD40_rpt"/>
</dbReference>
<dbReference type="InterPro" id="IPR052778">
    <property type="entry name" value="Centrosome-WD_assoc"/>
</dbReference>
<protein>
    <submittedName>
        <fullName evidence="2">Uncharacterized protein</fullName>
    </submittedName>
</protein>
<dbReference type="GO" id="GO:0005815">
    <property type="term" value="C:microtubule organizing center"/>
    <property type="evidence" value="ECO:0007669"/>
    <property type="project" value="TreeGrafter"/>
</dbReference>
<dbReference type="Proteomes" id="UP000008743">
    <property type="component" value="Unassembled WGS sequence"/>
</dbReference>
<dbReference type="InterPro" id="IPR015943">
    <property type="entry name" value="WD40/YVTN_repeat-like_dom_sf"/>
</dbReference>
<dbReference type="PhylomeDB" id="A0A0D2UT67"/>
<dbReference type="EMBL" id="KE346376">
    <property type="protein sequence ID" value="KJE98151.1"/>
    <property type="molecule type" value="Genomic_DNA"/>
</dbReference>
<dbReference type="PANTHER" id="PTHR16220">
    <property type="entry name" value="WD REPEAT PROTEIN 8-RELATED"/>
    <property type="match status" value="1"/>
</dbReference>
<dbReference type="PANTHER" id="PTHR16220:SF0">
    <property type="entry name" value="WD REPEAT-CONTAINING PROTEIN WRAP73"/>
    <property type="match status" value="1"/>
</dbReference>
<dbReference type="Gene3D" id="2.130.10.10">
    <property type="entry name" value="YVTN repeat-like/Quinoprotein amine dehydrogenase"/>
    <property type="match status" value="3"/>
</dbReference>
<dbReference type="STRING" id="595528.A0A0D2UT67"/>
<gene>
    <name evidence="2" type="ORF">CAOG_008161</name>
</gene>
<dbReference type="GO" id="GO:1990811">
    <property type="term" value="C:MWP complex"/>
    <property type="evidence" value="ECO:0007669"/>
    <property type="project" value="TreeGrafter"/>
</dbReference>
<name>A0A0D2UT67_CAPO3</name>
<feature type="compositionally biased region" description="Polar residues" evidence="1">
    <location>
        <begin position="543"/>
        <end position="563"/>
    </location>
</feature>
<evidence type="ECO:0000313" key="3">
    <source>
        <dbReference type="Proteomes" id="UP000008743"/>
    </source>
</evidence>